<keyword evidence="2" id="KW-1185">Reference proteome</keyword>
<dbReference type="Proteomes" id="UP000046395">
    <property type="component" value="Unassembled WGS sequence"/>
</dbReference>
<protein>
    <submittedName>
        <fullName evidence="3">Uncharacterized protein</fullName>
    </submittedName>
</protein>
<name>A0A5S6QZ30_TRIMR</name>
<organism evidence="2 3">
    <name type="scientific">Trichuris muris</name>
    <name type="common">Mouse whipworm</name>
    <dbReference type="NCBI Taxonomy" id="70415"/>
    <lineage>
        <taxon>Eukaryota</taxon>
        <taxon>Metazoa</taxon>
        <taxon>Ecdysozoa</taxon>
        <taxon>Nematoda</taxon>
        <taxon>Enoplea</taxon>
        <taxon>Dorylaimia</taxon>
        <taxon>Trichinellida</taxon>
        <taxon>Trichuridae</taxon>
        <taxon>Trichuris</taxon>
    </lineage>
</organism>
<evidence type="ECO:0000313" key="2">
    <source>
        <dbReference type="Proteomes" id="UP000046395"/>
    </source>
</evidence>
<accession>A0A5S6QZ30</accession>
<reference evidence="3" key="1">
    <citation type="submission" date="2019-12" db="UniProtKB">
        <authorList>
            <consortium name="WormBaseParasite"/>
        </authorList>
    </citation>
    <scope>IDENTIFICATION</scope>
</reference>
<dbReference type="AlphaFoldDB" id="A0A5S6QZ30"/>
<dbReference type="WBParaSite" id="TMUE_3000012354.1">
    <property type="protein sequence ID" value="TMUE_3000012354.1"/>
    <property type="gene ID" value="WBGene00301543"/>
</dbReference>
<proteinExistence type="predicted"/>
<evidence type="ECO:0000313" key="3">
    <source>
        <dbReference type="WBParaSite" id="TMUE_3000012354.1"/>
    </source>
</evidence>
<sequence>MATTTKSSRYIASSVCMQQRTMAEWSSWSNCRQFLARKRIALIDANTTNVQSRNTSSCLKKRSNLWYKGAYSAGEPIESKAFTTSSDHHDFQSNHNLGGQGGLGGEVPTLALREAANTLQQVVRQCNVRPKDKAKQDLWSNLTTTSN</sequence>
<evidence type="ECO:0000256" key="1">
    <source>
        <dbReference type="SAM" id="MobiDB-lite"/>
    </source>
</evidence>
<feature type="region of interest" description="Disordered" evidence="1">
    <location>
        <begin position="84"/>
        <end position="105"/>
    </location>
</feature>